<reference evidence="2 3" key="1">
    <citation type="journal article" date="2017" name="Gigascience">
        <title>Draft genome of the honey bee ectoparasitic mite, Tropilaelaps mercedesae, is shaped by the parasitic life history.</title>
        <authorList>
            <person name="Dong X."/>
            <person name="Armstrong S.D."/>
            <person name="Xia D."/>
            <person name="Makepeace B.L."/>
            <person name="Darby A.C."/>
            <person name="Kadowaki T."/>
        </authorList>
    </citation>
    <scope>NUCLEOTIDE SEQUENCE [LARGE SCALE GENOMIC DNA]</scope>
    <source>
        <strain evidence="2">Wuxi-XJTLU</strain>
    </source>
</reference>
<dbReference type="InParanoid" id="A0A1V9XFL5"/>
<comment type="caution">
    <text evidence="2">The sequence shown here is derived from an EMBL/GenBank/DDBJ whole genome shotgun (WGS) entry which is preliminary data.</text>
</comment>
<proteinExistence type="predicted"/>
<keyword evidence="1" id="KW-1133">Transmembrane helix</keyword>
<evidence type="ECO:0000313" key="3">
    <source>
        <dbReference type="Proteomes" id="UP000192247"/>
    </source>
</evidence>
<dbReference type="AlphaFoldDB" id="A0A1V9XFL5"/>
<dbReference type="EMBL" id="MNPL01011986">
    <property type="protein sequence ID" value="OQR72340.1"/>
    <property type="molecule type" value="Genomic_DNA"/>
</dbReference>
<protein>
    <submittedName>
        <fullName evidence="2">Uncharacterized protein</fullName>
    </submittedName>
</protein>
<name>A0A1V9XFL5_9ACAR</name>
<accession>A0A1V9XFL5</accession>
<evidence type="ECO:0000256" key="1">
    <source>
        <dbReference type="SAM" id="Phobius"/>
    </source>
</evidence>
<organism evidence="2 3">
    <name type="scientific">Tropilaelaps mercedesae</name>
    <dbReference type="NCBI Taxonomy" id="418985"/>
    <lineage>
        <taxon>Eukaryota</taxon>
        <taxon>Metazoa</taxon>
        <taxon>Ecdysozoa</taxon>
        <taxon>Arthropoda</taxon>
        <taxon>Chelicerata</taxon>
        <taxon>Arachnida</taxon>
        <taxon>Acari</taxon>
        <taxon>Parasitiformes</taxon>
        <taxon>Mesostigmata</taxon>
        <taxon>Gamasina</taxon>
        <taxon>Dermanyssoidea</taxon>
        <taxon>Laelapidae</taxon>
        <taxon>Tropilaelaps</taxon>
    </lineage>
</organism>
<keyword evidence="3" id="KW-1185">Reference proteome</keyword>
<sequence>MTYTPLTKEEIENLRKKHLPEYAQSDRGYTALVGAFFGRFLLYVWLLALTIFFASRLFIQTLRHRLLFMPINSASSVEQ</sequence>
<feature type="non-terminal residue" evidence="2">
    <location>
        <position position="79"/>
    </location>
</feature>
<evidence type="ECO:0000313" key="2">
    <source>
        <dbReference type="EMBL" id="OQR72340.1"/>
    </source>
</evidence>
<dbReference type="Proteomes" id="UP000192247">
    <property type="component" value="Unassembled WGS sequence"/>
</dbReference>
<gene>
    <name evidence="2" type="ORF">BIW11_10449</name>
</gene>
<keyword evidence="1" id="KW-0812">Transmembrane</keyword>
<feature type="transmembrane region" description="Helical" evidence="1">
    <location>
        <begin position="40"/>
        <end position="59"/>
    </location>
</feature>
<keyword evidence="1" id="KW-0472">Membrane</keyword>